<proteinExistence type="predicted"/>
<dbReference type="InterPro" id="IPR016181">
    <property type="entry name" value="Acyl_CoA_acyltransferase"/>
</dbReference>
<keyword evidence="2" id="KW-1185">Reference proteome</keyword>
<organism evidence="1 2">
    <name type="scientific">Sulfidibacter corallicola</name>
    <dbReference type="NCBI Taxonomy" id="2818388"/>
    <lineage>
        <taxon>Bacteria</taxon>
        <taxon>Pseudomonadati</taxon>
        <taxon>Acidobacteriota</taxon>
        <taxon>Holophagae</taxon>
        <taxon>Acanthopleuribacterales</taxon>
        <taxon>Acanthopleuribacteraceae</taxon>
        <taxon>Sulfidibacter</taxon>
    </lineage>
</organism>
<dbReference type="InterPro" id="IPR036514">
    <property type="entry name" value="SGNH_hydro_sf"/>
</dbReference>
<dbReference type="Proteomes" id="UP000663929">
    <property type="component" value="Chromosome"/>
</dbReference>
<dbReference type="EMBL" id="CP071793">
    <property type="protein sequence ID" value="QTD48017.1"/>
    <property type="molecule type" value="Genomic_DNA"/>
</dbReference>
<evidence type="ECO:0000313" key="1">
    <source>
        <dbReference type="EMBL" id="QTD48017.1"/>
    </source>
</evidence>
<name>A0A8A4TEQ0_SULCO</name>
<evidence type="ECO:0000313" key="2">
    <source>
        <dbReference type="Proteomes" id="UP000663929"/>
    </source>
</evidence>
<reference evidence="1" key="1">
    <citation type="submission" date="2021-03" db="EMBL/GenBank/DDBJ databases">
        <title>Acanthopleuribacteraceae sp. M133.</title>
        <authorList>
            <person name="Wang G."/>
        </authorList>
    </citation>
    <scope>NUCLEOTIDE SEQUENCE</scope>
    <source>
        <strain evidence="1">M133</strain>
    </source>
</reference>
<dbReference type="NCBIfam" id="TIGR01681">
    <property type="entry name" value="HAD-SF-IIIC"/>
    <property type="match status" value="1"/>
</dbReference>
<dbReference type="InterPro" id="IPR010037">
    <property type="entry name" value="FkbH_domain"/>
</dbReference>
<dbReference type="GO" id="GO:0016788">
    <property type="term" value="F:hydrolase activity, acting on ester bonds"/>
    <property type="evidence" value="ECO:0007669"/>
    <property type="project" value="UniProtKB-ARBA"/>
</dbReference>
<gene>
    <name evidence="1" type="ORF">J3U87_20735</name>
</gene>
<dbReference type="AlphaFoldDB" id="A0A8A4TEQ0"/>
<dbReference type="Gene3D" id="3.40.50.1110">
    <property type="entry name" value="SGNH hydrolase"/>
    <property type="match status" value="1"/>
</dbReference>
<dbReference type="KEGG" id="scor:J3U87_20735"/>
<accession>A0A8A4TEQ0</accession>
<dbReference type="NCBIfam" id="TIGR01686">
    <property type="entry name" value="FkbH"/>
    <property type="match status" value="1"/>
</dbReference>
<dbReference type="RefSeq" id="WP_237377680.1">
    <property type="nucleotide sequence ID" value="NZ_CP071793.1"/>
</dbReference>
<dbReference type="InterPro" id="IPR023214">
    <property type="entry name" value="HAD_sf"/>
</dbReference>
<dbReference type="InterPro" id="IPR010033">
    <property type="entry name" value="HAD_SF_ppase_IIIC"/>
</dbReference>
<dbReference type="SUPFAM" id="SSF55729">
    <property type="entry name" value="Acyl-CoA N-acyltransferases (Nat)"/>
    <property type="match status" value="1"/>
</dbReference>
<sequence length="560" mass="62986">MSEPNAKCLILSDFNAENLGALLTNCSDTPALDLLLPDFGRGLEILFVGNHPMWDEKPDYAFVWTRAEGAIKAFQKLLDGQDVKEEDLLAEVDDYAAGILNAAKKARAVFVASWTAPYYRRGLGMLDYKPGVGYTYFLTKMNLHLAEKLGAATNVFLLNAERWVQKVGTKGYSPKLWYMGKVPFSNGVFNEAVIDLKAGVRGLLGQARKLIVLDLDNTTWGGIVGDDGWENLHVGGHDPVGEAHVDFQHRVKEVTRRGIVLGISSKNEESVAMEAIEKHPEMVLRKDDFAGWRINWMDKASNIADLVKEINLGLQSVVFLDDNPTERARVREALPEVFVPEWPKNALNYAAAFQELALFDIPAINPEDRKRAEMYVAERKRSELREGADMSTWLSKLEIKAEVENLNDSNQQRTVQLLNKTNQMNLTTRRLTQEELIDWIGVEGRSLWTLKVSDKYGDYGLTGIVSVDYSEGGDTASIVDFILSCRVFGKNIEQTMLHLAVQYGRSMGAKQVRARYLETKKNKPCRTFFENSGMTREGDIFSWDVATPHPPPEFVQIIQN</sequence>
<dbReference type="Gene3D" id="3.40.50.1000">
    <property type="entry name" value="HAD superfamily/HAD-like"/>
    <property type="match status" value="1"/>
</dbReference>
<protein>
    <submittedName>
        <fullName evidence="1">HAD-IIIC family phosphatase</fullName>
    </submittedName>
</protein>